<dbReference type="GO" id="GO:0016020">
    <property type="term" value="C:membrane"/>
    <property type="evidence" value="ECO:0007669"/>
    <property type="project" value="UniProtKB-SubCell"/>
</dbReference>
<evidence type="ECO:0000256" key="3">
    <source>
        <dbReference type="ARBA" id="ARBA00022679"/>
    </source>
</evidence>
<feature type="chain" id="PRO_5043328962" evidence="7">
    <location>
        <begin position="22"/>
        <end position="420"/>
    </location>
</feature>
<dbReference type="GO" id="GO:0004674">
    <property type="term" value="F:protein serine/threonine kinase activity"/>
    <property type="evidence" value="ECO:0007669"/>
    <property type="project" value="UniProtKB-KW"/>
</dbReference>
<accession>A0AAW0J1D5</accession>
<evidence type="ECO:0000256" key="7">
    <source>
        <dbReference type="SAM" id="SignalP"/>
    </source>
</evidence>
<keyword evidence="6" id="KW-0325">Glycoprotein</keyword>
<dbReference type="GO" id="GO:0030247">
    <property type="term" value="F:polysaccharide binding"/>
    <property type="evidence" value="ECO:0007669"/>
    <property type="project" value="InterPro"/>
</dbReference>
<evidence type="ECO:0000256" key="6">
    <source>
        <dbReference type="ARBA" id="ARBA00023180"/>
    </source>
</evidence>
<protein>
    <submittedName>
        <fullName evidence="10">Wall-associated receptor kinase-like 8</fullName>
    </submittedName>
</protein>
<dbReference type="Proteomes" id="UP000237347">
    <property type="component" value="Unassembled WGS sequence"/>
</dbReference>
<name>A0AAW0J1D5_QUESU</name>
<dbReference type="InterPro" id="IPR025287">
    <property type="entry name" value="WAK_GUB"/>
</dbReference>
<evidence type="ECO:0000256" key="2">
    <source>
        <dbReference type="ARBA" id="ARBA00022527"/>
    </source>
</evidence>
<proteinExistence type="predicted"/>
<dbReference type="AlphaFoldDB" id="A0AAW0J1D5"/>
<comment type="caution">
    <text evidence="10">The sequence shown here is derived from an EMBL/GenBank/DDBJ whole genome shotgun (WGS) entry which is preliminary data.</text>
</comment>
<keyword evidence="3" id="KW-0808">Transferase</keyword>
<evidence type="ECO:0000313" key="10">
    <source>
        <dbReference type="EMBL" id="KAK7820465.1"/>
    </source>
</evidence>
<feature type="signal peptide" evidence="7">
    <location>
        <begin position="1"/>
        <end position="21"/>
    </location>
</feature>
<keyword evidence="2" id="KW-0723">Serine/threonine-protein kinase</keyword>
<feature type="domain" description="Wall-associated receptor kinase galacturonan-binding" evidence="9">
    <location>
        <begin position="114"/>
        <end position="168"/>
    </location>
</feature>
<keyword evidence="11" id="KW-1185">Reference proteome</keyword>
<keyword evidence="2" id="KW-0418">Kinase</keyword>
<dbReference type="Pfam" id="PF13947">
    <property type="entry name" value="GUB_WAK_bind"/>
    <property type="match status" value="1"/>
</dbReference>
<evidence type="ECO:0000313" key="11">
    <source>
        <dbReference type="Proteomes" id="UP000237347"/>
    </source>
</evidence>
<reference evidence="10 11" key="1">
    <citation type="journal article" date="2018" name="Sci. Data">
        <title>The draft genome sequence of cork oak.</title>
        <authorList>
            <person name="Ramos A.M."/>
            <person name="Usie A."/>
            <person name="Barbosa P."/>
            <person name="Barros P.M."/>
            <person name="Capote T."/>
            <person name="Chaves I."/>
            <person name="Simoes F."/>
            <person name="Abreu I."/>
            <person name="Carrasquinho I."/>
            <person name="Faro C."/>
            <person name="Guimaraes J.B."/>
            <person name="Mendonca D."/>
            <person name="Nobrega F."/>
            <person name="Rodrigues L."/>
            <person name="Saibo N.J.M."/>
            <person name="Varela M.C."/>
            <person name="Egas C."/>
            <person name="Matos J."/>
            <person name="Miguel C.M."/>
            <person name="Oliveira M.M."/>
            <person name="Ricardo C.P."/>
            <person name="Goncalves S."/>
        </authorList>
    </citation>
    <scope>NUCLEOTIDE SEQUENCE [LARGE SCALE GENOMIC DNA]</scope>
    <source>
        <strain evidence="11">cv. HL8</strain>
    </source>
</reference>
<dbReference type="EMBL" id="PKMF04000739">
    <property type="protein sequence ID" value="KAK7820465.1"/>
    <property type="molecule type" value="Genomic_DNA"/>
</dbReference>
<evidence type="ECO:0000259" key="8">
    <source>
        <dbReference type="Pfam" id="PF08488"/>
    </source>
</evidence>
<dbReference type="Pfam" id="PF08488">
    <property type="entry name" value="WAK"/>
    <property type="match status" value="1"/>
</dbReference>
<keyword evidence="5" id="KW-1015">Disulfide bond</keyword>
<comment type="subcellular location">
    <subcellularLocation>
        <location evidence="1">Membrane</location>
        <topology evidence="1">Single-pass type I membrane protein</topology>
    </subcellularLocation>
</comment>
<dbReference type="InterPro" id="IPR013695">
    <property type="entry name" value="WAK"/>
</dbReference>
<sequence>MPVHLVMQAFMLLLACELAEAAPPIANPNCKRTGGSAQAFLTSIDKEVRQIIISNNTSTNNFIEPTVQVQVPTIYSKYFKYAGNHSTVNITGTFMLLLTYELAEAAPPIAKPNCKSSCGNLQIPYPFGIGPDCYLDKWFEIVCKGTGGSAQAFLTSIDKEVRQINIISNSSTNKFIEPTVQVQVPTIYSTYCRHAGNHSIVNITGSPFHFSHYHNTFVSVGCDNNAIIANIFPKIFGCESDCKKDMKVDKEVKCSGLNCCESTNIPPNLQTFDAIFRSINKSNDRDEGIKHCKYAFLADKGWLEKSKRDPSSVKYWEYVPVVLEWAIFLRDNNSHKLYHFLEGRRKVSCPISDENKDYSFFCNCAPGYKGNPYVDGGCEGKLQIHTVLVLHEYSILIAFVLDDTKVTKRIFYSTSSKRIY</sequence>
<evidence type="ECO:0000259" key="9">
    <source>
        <dbReference type="Pfam" id="PF13947"/>
    </source>
</evidence>
<organism evidence="10 11">
    <name type="scientific">Quercus suber</name>
    <name type="common">Cork oak</name>
    <dbReference type="NCBI Taxonomy" id="58331"/>
    <lineage>
        <taxon>Eukaryota</taxon>
        <taxon>Viridiplantae</taxon>
        <taxon>Streptophyta</taxon>
        <taxon>Embryophyta</taxon>
        <taxon>Tracheophyta</taxon>
        <taxon>Spermatophyta</taxon>
        <taxon>Magnoliopsida</taxon>
        <taxon>eudicotyledons</taxon>
        <taxon>Gunneridae</taxon>
        <taxon>Pentapetalae</taxon>
        <taxon>rosids</taxon>
        <taxon>fabids</taxon>
        <taxon>Fagales</taxon>
        <taxon>Fagaceae</taxon>
        <taxon>Quercus</taxon>
    </lineage>
</organism>
<keyword evidence="4 7" id="KW-0732">Signal</keyword>
<evidence type="ECO:0000256" key="4">
    <source>
        <dbReference type="ARBA" id="ARBA00022729"/>
    </source>
</evidence>
<evidence type="ECO:0000256" key="1">
    <source>
        <dbReference type="ARBA" id="ARBA00004479"/>
    </source>
</evidence>
<evidence type="ECO:0000256" key="5">
    <source>
        <dbReference type="ARBA" id="ARBA00023157"/>
    </source>
</evidence>
<dbReference type="PANTHER" id="PTHR33491">
    <property type="entry name" value="OSJNBA0016N04.9 PROTEIN"/>
    <property type="match status" value="1"/>
</dbReference>
<feature type="domain" description="Wall-associated receptor kinase" evidence="8">
    <location>
        <begin position="252"/>
        <end position="330"/>
    </location>
</feature>
<gene>
    <name evidence="10" type="primary">WAKL8_8</name>
    <name evidence="10" type="ORF">CFP56_038892</name>
</gene>